<protein>
    <submittedName>
        <fullName evidence="2">Uncharacterized protein</fullName>
    </submittedName>
</protein>
<keyword evidence="3" id="KW-1185">Reference proteome</keyword>
<organism evidence="2 3">
    <name type="scientific">Glonium stellatum</name>
    <dbReference type="NCBI Taxonomy" id="574774"/>
    <lineage>
        <taxon>Eukaryota</taxon>
        <taxon>Fungi</taxon>
        <taxon>Dikarya</taxon>
        <taxon>Ascomycota</taxon>
        <taxon>Pezizomycotina</taxon>
        <taxon>Dothideomycetes</taxon>
        <taxon>Pleosporomycetidae</taxon>
        <taxon>Gloniales</taxon>
        <taxon>Gloniaceae</taxon>
        <taxon>Glonium</taxon>
    </lineage>
</organism>
<accession>A0A8E2EWK4</accession>
<dbReference type="EMBL" id="KV750177">
    <property type="protein sequence ID" value="OCL05906.1"/>
    <property type="molecule type" value="Genomic_DNA"/>
</dbReference>
<sequence>MRDSVGDNSVNDGLGELLDTTEEKRGLQILDEHSQFTLQTPSPAPRIPGSYPQPSYDAGLVSIPDEKRNSVDITRIGIQPVIDEPERGLPLLSDGVLSTESATRLSHVNTHPEESKRADIHSVESGRASIPTFITAPSFQSSIETFKTATSGLRSIKRESAASMSNPFRRIFTSQDFTSANKPVEAHSTSY</sequence>
<reference evidence="2 3" key="1">
    <citation type="journal article" date="2016" name="Nat. Commun.">
        <title>Ectomycorrhizal ecology is imprinted in the genome of the dominant symbiotic fungus Cenococcum geophilum.</title>
        <authorList>
            <consortium name="DOE Joint Genome Institute"/>
            <person name="Peter M."/>
            <person name="Kohler A."/>
            <person name="Ohm R.A."/>
            <person name="Kuo A."/>
            <person name="Krutzmann J."/>
            <person name="Morin E."/>
            <person name="Arend M."/>
            <person name="Barry K.W."/>
            <person name="Binder M."/>
            <person name="Choi C."/>
            <person name="Clum A."/>
            <person name="Copeland A."/>
            <person name="Grisel N."/>
            <person name="Haridas S."/>
            <person name="Kipfer T."/>
            <person name="LaButti K."/>
            <person name="Lindquist E."/>
            <person name="Lipzen A."/>
            <person name="Maire R."/>
            <person name="Meier B."/>
            <person name="Mihaltcheva S."/>
            <person name="Molinier V."/>
            <person name="Murat C."/>
            <person name="Poggeler S."/>
            <person name="Quandt C.A."/>
            <person name="Sperisen C."/>
            <person name="Tritt A."/>
            <person name="Tisserant E."/>
            <person name="Crous P.W."/>
            <person name="Henrissat B."/>
            <person name="Nehls U."/>
            <person name="Egli S."/>
            <person name="Spatafora J.W."/>
            <person name="Grigoriev I.V."/>
            <person name="Martin F.M."/>
        </authorList>
    </citation>
    <scope>NUCLEOTIDE SEQUENCE [LARGE SCALE GENOMIC DNA]</scope>
    <source>
        <strain evidence="2 3">CBS 207.34</strain>
    </source>
</reference>
<proteinExistence type="predicted"/>
<evidence type="ECO:0000313" key="2">
    <source>
        <dbReference type="EMBL" id="OCL05906.1"/>
    </source>
</evidence>
<evidence type="ECO:0000256" key="1">
    <source>
        <dbReference type="SAM" id="MobiDB-lite"/>
    </source>
</evidence>
<gene>
    <name evidence="2" type="ORF">AOQ84DRAFT_355741</name>
</gene>
<dbReference type="Proteomes" id="UP000250140">
    <property type="component" value="Unassembled WGS sequence"/>
</dbReference>
<dbReference type="AlphaFoldDB" id="A0A8E2EWK4"/>
<evidence type="ECO:0000313" key="3">
    <source>
        <dbReference type="Proteomes" id="UP000250140"/>
    </source>
</evidence>
<feature type="region of interest" description="Disordered" evidence="1">
    <location>
        <begin position="32"/>
        <end position="59"/>
    </location>
</feature>
<name>A0A8E2EWK4_9PEZI</name>